<feature type="repeat" description="PPR" evidence="10">
    <location>
        <begin position="88"/>
        <end position="118"/>
    </location>
</feature>
<dbReference type="GO" id="GO:0070483">
    <property type="term" value="P:detection of hypoxia"/>
    <property type="evidence" value="ECO:0007669"/>
    <property type="project" value="UniProtKB-ARBA"/>
</dbReference>
<dbReference type="InterPro" id="IPR046960">
    <property type="entry name" value="PPR_At4g14850-like_plant"/>
</dbReference>
<feature type="repeat" description="PPR" evidence="10">
    <location>
        <begin position="344"/>
        <end position="378"/>
    </location>
</feature>
<dbReference type="InterPro" id="IPR011051">
    <property type="entry name" value="RmlC_Cupin_sf"/>
</dbReference>
<dbReference type="PANTHER" id="PTHR47926:SF436">
    <property type="entry name" value="PENTATRICOPEPTIDE REPEAT-CONTAINING PROTEIN ELI1, CHLOROPLASTIC-LIKE ISOFORM X2"/>
    <property type="match status" value="1"/>
</dbReference>
<feature type="repeat" description="PPR" evidence="10">
    <location>
        <begin position="181"/>
        <end position="215"/>
    </location>
</feature>
<accession>A0AAV8RFA7</accession>
<feature type="repeat" description="PPR" evidence="10">
    <location>
        <begin position="119"/>
        <end position="153"/>
    </location>
</feature>
<dbReference type="AlphaFoldDB" id="A0AAV8RFA7"/>
<dbReference type="EMBL" id="JAQQAF010000003">
    <property type="protein sequence ID" value="KAJ8500715.1"/>
    <property type="molecule type" value="Genomic_DNA"/>
</dbReference>
<dbReference type="PROSITE" id="PS51375">
    <property type="entry name" value="PPR"/>
    <property type="match status" value="5"/>
</dbReference>
<reference evidence="12 13" key="1">
    <citation type="submission" date="2022-12" db="EMBL/GenBank/DDBJ databases">
        <title>Chromosome-scale assembly of the Ensete ventricosum genome.</title>
        <authorList>
            <person name="Dussert Y."/>
            <person name="Stocks J."/>
            <person name="Wendawek A."/>
            <person name="Woldeyes F."/>
            <person name="Nichols R.A."/>
            <person name="Borrell J.S."/>
        </authorList>
    </citation>
    <scope>NUCLEOTIDE SEQUENCE [LARGE SCALE GENOMIC DNA]</scope>
    <source>
        <strain evidence="13">cv. Maze</strain>
        <tissue evidence="12">Seeds</tissue>
    </source>
</reference>
<dbReference type="SUPFAM" id="SSF51182">
    <property type="entry name" value="RmlC-like cupins"/>
    <property type="match status" value="1"/>
</dbReference>
<evidence type="ECO:0000256" key="9">
    <source>
        <dbReference type="ARBA" id="ARBA00024284"/>
    </source>
</evidence>
<dbReference type="EC" id="1.13.11.20" evidence="4"/>
<dbReference type="CDD" id="cd20289">
    <property type="entry name" value="cupin_ADO"/>
    <property type="match status" value="1"/>
</dbReference>
<dbReference type="GO" id="GO:0046872">
    <property type="term" value="F:metal ion binding"/>
    <property type="evidence" value="ECO:0007669"/>
    <property type="project" value="UniProtKB-KW"/>
</dbReference>
<evidence type="ECO:0000313" key="13">
    <source>
        <dbReference type="Proteomes" id="UP001222027"/>
    </source>
</evidence>
<dbReference type="InterPro" id="IPR002885">
    <property type="entry name" value="PPR_rpt"/>
</dbReference>
<keyword evidence="6" id="KW-0677">Repeat</keyword>
<dbReference type="Gene3D" id="1.25.40.10">
    <property type="entry name" value="Tetratricopeptide repeat domain"/>
    <property type="match status" value="5"/>
</dbReference>
<dbReference type="Pfam" id="PF13041">
    <property type="entry name" value="PPR_2"/>
    <property type="match status" value="2"/>
</dbReference>
<dbReference type="GO" id="GO:0003723">
    <property type="term" value="F:RNA binding"/>
    <property type="evidence" value="ECO:0007669"/>
    <property type="project" value="InterPro"/>
</dbReference>
<dbReference type="Pfam" id="PF07847">
    <property type="entry name" value="PCO_ADO"/>
    <property type="match status" value="1"/>
</dbReference>
<evidence type="ECO:0000256" key="2">
    <source>
        <dbReference type="ARBA" id="ARBA00006622"/>
    </source>
</evidence>
<proteinExistence type="inferred from homology"/>
<dbReference type="FunFam" id="1.25.40.10:FF:000125">
    <property type="entry name" value="Pentatricopeptide repeat-containing protein"/>
    <property type="match status" value="1"/>
</dbReference>
<comment type="caution">
    <text evidence="12">The sequence shown here is derived from an EMBL/GenBank/DDBJ whole genome shotgun (WGS) entry which is preliminary data.</text>
</comment>
<feature type="region of interest" description="Disordered" evidence="11">
    <location>
        <begin position="573"/>
        <end position="624"/>
    </location>
</feature>
<feature type="compositionally biased region" description="Low complexity" evidence="11">
    <location>
        <begin position="613"/>
        <end position="624"/>
    </location>
</feature>
<evidence type="ECO:0000256" key="5">
    <source>
        <dbReference type="ARBA" id="ARBA00022723"/>
    </source>
</evidence>
<dbReference type="Gene3D" id="2.60.120.10">
    <property type="entry name" value="Jelly Rolls"/>
    <property type="match status" value="1"/>
</dbReference>
<sequence length="777" mass="85331">MPFYSKTNALFRSVKQPLPQVLSPREVFLRNLRIGSLGRAGQLDAARQLFDRMPTRDTVSWNAILTAHWQNSDLEGSKRLFDSMPQRNTVSWNSIIAGCLENGRPDEALDYFAKMPLRNVASWNAIVSGLVKYGRFEEAERLFEAMPARNVISYTAMVDGLARKGEVDRARDLFDRMPKKNAVSWAAMISGCVENGRYEEARNLFDRMPEKNLAAITAMITGYCKEGNVEKARSIFNGIRHKDLICWNAMIAGYVHNGHGEEALKLHMQMQKTGMKPDHATLIAVATACSALGMLQQGKRTHAFAIKTKLLLHVSLCNALITMYGKCGCIGDSLFLFQNIQNRDLVSWNTIIAACSQHGDYDNVLSLFNEMEEKGMIPNEITFLSILSACVHVAKVEESLNWFNLMMSKYRIHPRAEHYACLVDMLCRAGQLEKACKYIREMPYEAETSAWGAVLAACQMNSHVKLGELVAKKLILSDSGTSGAYVMLSNIYAAAGMWREVAKVRGLMKQKGVKKQPGYSWTQIADKVHLFLVGDASHPDIDKILSELERIGLPTPRQLGWLQGILDAMEPADVGIDGSSGDESTSCVAIDGSGDDEAVDSGSDGSGDERSRASTTSDESSEGSDFSIGVFCFPAGARLPLHDHPRMVVLTKVLLYGSISLKSYDWVATPISNPKSSGLAKVVADDCVLQASSKTSVLFPRSGGNIYIHSLTALSPCAILDVLAPPYSEEQGRPSTYYVDIPIPPLPGFGVLDTPDDLRVAGAPYLGPELLIDLDSC</sequence>
<protein>
    <recommendedName>
        <fullName evidence="4">cysteine dioxygenase</fullName>
        <ecNumber evidence="4">1.13.11.20</ecNumber>
    </recommendedName>
</protein>
<dbReference type="PANTHER" id="PTHR47926">
    <property type="entry name" value="PENTATRICOPEPTIDE REPEAT-CONTAINING PROTEIN"/>
    <property type="match status" value="1"/>
</dbReference>
<dbReference type="InterPro" id="IPR014710">
    <property type="entry name" value="RmlC-like_jellyroll"/>
</dbReference>
<evidence type="ECO:0000256" key="11">
    <source>
        <dbReference type="SAM" id="MobiDB-lite"/>
    </source>
</evidence>
<dbReference type="Pfam" id="PF12854">
    <property type="entry name" value="PPR_1"/>
    <property type="match status" value="1"/>
</dbReference>
<evidence type="ECO:0000256" key="1">
    <source>
        <dbReference type="ARBA" id="ARBA00001954"/>
    </source>
</evidence>
<keyword evidence="5" id="KW-0479">Metal-binding</keyword>
<evidence type="ECO:0000256" key="8">
    <source>
        <dbReference type="ARBA" id="ARBA00023004"/>
    </source>
</evidence>
<gene>
    <name evidence="12" type="ORF">OPV22_011267</name>
</gene>
<feature type="repeat" description="PPR" evidence="10">
    <location>
        <begin position="243"/>
        <end position="277"/>
    </location>
</feature>
<dbReference type="GO" id="GO:0009451">
    <property type="term" value="P:RNA modification"/>
    <property type="evidence" value="ECO:0007669"/>
    <property type="project" value="InterPro"/>
</dbReference>
<dbReference type="Pfam" id="PF01535">
    <property type="entry name" value="PPR"/>
    <property type="match status" value="7"/>
</dbReference>
<keyword evidence="13" id="KW-1185">Reference proteome</keyword>
<dbReference type="GO" id="GO:0017172">
    <property type="term" value="F:cysteine dioxygenase activity"/>
    <property type="evidence" value="ECO:0007669"/>
    <property type="project" value="UniProtKB-EC"/>
</dbReference>
<keyword evidence="7" id="KW-0560">Oxidoreductase</keyword>
<dbReference type="GO" id="GO:0048731">
    <property type="term" value="P:system development"/>
    <property type="evidence" value="ECO:0007669"/>
    <property type="project" value="UniProtKB-ARBA"/>
</dbReference>
<dbReference type="NCBIfam" id="TIGR00756">
    <property type="entry name" value="PPR"/>
    <property type="match status" value="8"/>
</dbReference>
<dbReference type="Pfam" id="PF20431">
    <property type="entry name" value="E_motif"/>
    <property type="match status" value="1"/>
</dbReference>
<evidence type="ECO:0000256" key="10">
    <source>
        <dbReference type="PROSITE-ProRule" id="PRU00708"/>
    </source>
</evidence>
<dbReference type="InterPro" id="IPR046848">
    <property type="entry name" value="E_motif"/>
</dbReference>
<keyword evidence="8" id="KW-0408">Iron</keyword>
<evidence type="ECO:0000256" key="6">
    <source>
        <dbReference type="ARBA" id="ARBA00022737"/>
    </source>
</evidence>
<comment type="cofactor">
    <cofactor evidence="1">
        <name>Fe(2+)</name>
        <dbReference type="ChEBI" id="CHEBI:29033"/>
    </cofactor>
</comment>
<comment type="similarity">
    <text evidence="3">Belongs to the PPR family. PCMP-H subfamily.</text>
</comment>
<comment type="similarity">
    <text evidence="2">Belongs to the cysteine dioxygenase family.</text>
</comment>
<dbReference type="InterPro" id="IPR011990">
    <property type="entry name" value="TPR-like_helical_dom_sf"/>
</dbReference>
<comment type="catalytic activity">
    <reaction evidence="9">
        <text>L-cysteine + O2 = 3-sulfino-L-alanine + H(+)</text>
        <dbReference type="Rhea" id="RHEA:20441"/>
        <dbReference type="ChEBI" id="CHEBI:15378"/>
        <dbReference type="ChEBI" id="CHEBI:15379"/>
        <dbReference type="ChEBI" id="CHEBI:35235"/>
        <dbReference type="ChEBI" id="CHEBI:61085"/>
        <dbReference type="EC" id="1.13.11.20"/>
    </reaction>
    <physiologicalReaction direction="left-to-right" evidence="9">
        <dbReference type="Rhea" id="RHEA:20442"/>
    </physiologicalReaction>
</comment>
<dbReference type="FunFam" id="1.25.40.10:FF:000333">
    <property type="entry name" value="Pentatricopeptide repeat-containing protein"/>
    <property type="match status" value="1"/>
</dbReference>
<name>A0AAV8RFA7_ENSVE</name>
<organism evidence="12 13">
    <name type="scientific">Ensete ventricosum</name>
    <name type="common">Abyssinian banana</name>
    <name type="synonym">Musa ensete</name>
    <dbReference type="NCBI Taxonomy" id="4639"/>
    <lineage>
        <taxon>Eukaryota</taxon>
        <taxon>Viridiplantae</taxon>
        <taxon>Streptophyta</taxon>
        <taxon>Embryophyta</taxon>
        <taxon>Tracheophyta</taxon>
        <taxon>Spermatophyta</taxon>
        <taxon>Magnoliopsida</taxon>
        <taxon>Liliopsida</taxon>
        <taxon>Zingiberales</taxon>
        <taxon>Musaceae</taxon>
        <taxon>Ensete</taxon>
    </lineage>
</organism>
<dbReference type="SUPFAM" id="SSF48452">
    <property type="entry name" value="TPR-like"/>
    <property type="match status" value="1"/>
</dbReference>
<evidence type="ECO:0000313" key="12">
    <source>
        <dbReference type="EMBL" id="KAJ8500715.1"/>
    </source>
</evidence>
<dbReference type="InterPro" id="IPR012864">
    <property type="entry name" value="PCO/ADO"/>
</dbReference>
<evidence type="ECO:0000256" key="3">
    <source>
        <dbReference type="ARBA" id="ARBA00006643"/>
    </source>
</evidence>
<evidence type="ECO:0000256" key="7">
    <source>
        <dbReference type="ARBA" id="ARBA00023002"/>
    </source>
</evidence>
<dbReference type="FunFam" id="1.25.40.10:FF:000842">
    <property type="entry name" value="Pentatricopeptide repeat-containing protein mitochondrial"/>
    <property type="match status" value="1"/>
</dbReference>
<evidence type="ECO:0000256" key="4">
    <source>
        <dbReference type="ARBA" id="ARBA00013133"/>
    </source>
</evidence>
<dbReference type="Proteomes" id="UP001222027">
    <property type="component" value="Unassembled WGS sequence"/>
</dbReference>